<dbReference type="SMART" id="SM00100">
    <property type="entry name" value="cNMP"/>
    <property type="match status" value="1"/>
</dbReference>
<evidence type="ECO:0000256" key="1">
    <source>
        <dbReference type="ARBA" id="ARBA00023015"/>
    </source>
</evidence>
<evidence type="ECO:0000259" key="4">
    <source>
        <dbReference type="PROSITE" id="PS50042"/>
    </source>
</evidence>
<dbReference type="InterPro" id="IPR000595">
    <property type="entry name" value="cNMP-bd_dom"/>
</dbReference>
<proteinExistence type="predicted"/>
<dbReference type="InterPro" id="IPR036390">
    <property type="entry name" value="WH_DNA-bd_sf"/>
</dbReference>
<dbReference type="PROSITE" id="PS50042">
    <property type="entry name" value="CNMP_BINDING_3"/>
    <property type="match status" value="1"/>
</dbReference>
<dbReference type="AlphaFoldDB" id="A0A2L2XBN5"/>
<dbReference type="InterPro" id="IPR018490">
    <property type="entry name" value="cNMP-bd_dom_sf"/>
</dbReference>
<dbReference type="CDD" id="cd00038">
    <property type="entry name" value="CAP_ED"/>
    <property type="match status" value="1"/>
</dbReference>
<evidence type="ECO:0000259" key="5">
    <source>
        <dbReference type="PROSITE" id="PS51063"/>
    </source>
</evidence>
<protein>
    <submittedName>
        <fullName evidence="6">Transcriptional regulator</fullName>
    </submittedName>
</protein>
<dbReference type="InterPro" id="IPR012318">
    <property type="entry name" value="HTH_CRP"/>
</dbReference>
<dbReference type="SMART" id="SM00419">
    <property type="entry name" value="HTH_CRP"/>
    <property type="match status" value="1"/>
</dbReference>
<feature type="domain" description="HTH crp-type" evidence="5">
    <location>
        <begin position="135"/>
        <end position="208"/>
    </location>
</feature>
<dbReference type="GO" id="GO:0005829">
    <property type="term" value="C:cytosol"/>
    <property type="evidence" value="ECO:0007669"/>
    <property type="project" value="TreeGrafter"/>
</dbReference>
<dbReference type="PROSITE" id="PS51063">
    <property type="entry name" value="HTH_CRP_2"/>
    <property type="match status" value="1"/>
</dbReference>
<keyword evidence="7" id="KW-1185">Reference proteome</keyword>
<dbReference type="InterPro" id="IPR036388">
    <property type="entry name" value="WH-like_DNA-bd_sf"/>
</dbReference>
<dbReference type="GO" id="GO:0003677">
    <property type="term" value="F:DNA binding"/>
    <property type="evidence" value="ECO:0007669"/>
    <property type="project" value="UniProtKB-KW"/>
</dbReference>
<dbReference type="PRINTS" id="PR00034">
    <property type="entry name" value="HTHCRP"/>
</dbReference>
<dbReference type="Pfam" id="PF13545">
    <property type="entry name" value="HTH_Crp_2"/>
    <property type="match status" value="1"/>
</dbReference>
<accession>A0A2L2XBN5</accession>
<dbReference type="Gene3D" id="2.60.120.10">
    <property type="entry name" value="Jelly Rolls"/>
    <property type="match status" value="1"/>
</dbReference>
<gene>
    <name evidence="6" type="ORF">DCCM_2632</name>
</gene>
<name>A0A2L2XBN5_9FIRM</name>
<comment type="caution">
    <text evidence="6">The sequence shown here is derived from an EMBL/GenBank/DDBJ whole genome shotgun (WGS) entry which is preliminary data.</text>
</comment>
<evidence type="ECO:0000313" key="7">
    <source>
        <dbReference type="Proteomes" id="UP000239549"/>
    </source>
</evidence>
<dbReference type="InterPro" id="IPR050397">
    <property type="entry name" value="Env_Response_Regulators"/>
</dbReference>
<dbReference type="SUPFAM" id="SSF51206">
    <property type="entry name" value="cAMP-binding domain-like"/>
    <property type="match status" value="1"/>
</dbReference>
<dbReference type="PANTHER" id="PTHR24567:SF74">
    <property type="entry name" value="HTH-TYPE TRANSCRIPTIONAL REGULATOR ARCR"/>
    <property type="match status" value="1"/>
</dbReference>
<dbReference type="InterPro" id="IPR014710">
    <property type="entry name" value="RmlC-like_jellyroll"/>
</dbReference>
<feature type="domain" description="Cyclic nucleotide-binding" evidence="4">
    <location>
        <begin position="1"/>
        <end position="86"/>
    </location>
</feature>
<keyword evidence="1" id="KW-0805">Transcription regulation</keyword>
<evidence type="ECO:0000256" key="3">
    <source>
        <dbReference type="ARBA" id="ARBA00023163"/>
    </source>
</evidence>
<dbReference type="InterPro" id="IPR018335">
    <property type="entry name" value="Tscrpt_reg_HTH_Crp-type_CS"/>
</dbReference>
<evidence type="ECO:0000313" key="6">
    <source>
        <dbReference type="EMBL" id="GBF33530.1"/>
    </source>
</evidence>
<dbReference type="PANTHER" id="PTHR24567">
    <property type="entry name" value="CRP FAMILY TRANSCRIPTIONAL REGULATORY PROTEIN"/>
    <property type="match status" value="1"/>
</dbReference>
<dbReference type="Proteomes" id="UP000239549">
    <property type="component" value="Unassembled WGS sequence"/>
</dbReference>
<dbReference type="SUPFAM" id="SSF46785">
    <property type="entry name" value="Winged helix' DNA-binding domain"/>
    <property type="match status" value="1"/>
</dbReference>
<keyword evidence="2" id="KW-0238">DNA-binding</keyword>
<organism evidence="6 7">
    <name type="scientific">Desulfocucumis palustris</name>
    <dbReference type="NCBI Taxonomy" id="1898651"/>
    <lineage>
        <taxon>Bacteria</taxon>
        <taxon>Bacillati</taxon>
        <taxon>Bacillota</taxon>
        <taxon>Clostridia</taxon>
        <taxon>Eubacteriales</taxon>
        <taxon>Desulfocucumaceae</taxon>
        <taxon>Desulfocucumis</taxon>
    </lineage>
</organism>
<keyword evidence="3" id="KW-0804">Transcription</keyword>
<dbReference type="PROSITE" id="PS00042">
    <property type="entry name" value="HTH_CRP_1"/>
    <property type="match status" value="1"/>
</dbReference>
<dbReference type="FunFam" id="1.10.10.10:FF:000019">
    <property type="entry name" value="Crp/Fnr family transcriptional regulator"/>
    <property type="match status" value="1"/>
</dbReference>
<sequence length="214" mass="23578">MFSGLTTGQLEEIDSIVLARSYKKGRMIFAEGEPGEAVFILKSGLVKLTRQAEDGREHILHLVHPGDIFAEIVLFDGGNYPATAEVLEDASVAVIRNRDIEGLIIGNSHVALAMLKIMAGRLRQAQEKVINLALNDTLRRLVQVLLHMAEEHGENTGAGVRISMRLTNQELANLIGTTRETINRILNGLKRDGSLEVDKQGIVLLNKDKLQKLL</sequence>
<dbReference type="Gene3D" id="1.10.10.10">
    <property type="entry name" value="Winged helix-like DNA-binding domain superfamily/Winged helix DNA-binding domain"/>
    <property type="match status" value="1"/>
</dbReference>
<reference evidence="7" key="1">
    <citation type="submission" date="2018-02" db="EMBL/GenBank/DDBJ databases">
        <title>Genome sequence of Desulfocucumis palustris strain NAW-5.</title>
        <authorList>
            <person name="Watanabe M."/>
            <person name="Kojima H."/>
            <person name="Fukui M."/>
        </authorList>
    </citation>
    <scope>NUCLEOTIDE SEQUENCE [LARGE SCALE GENOMIC DNA]</scope>
    <source>
        <strain evidence="7">NAW-5</strain>
    </source>
</reference>
<dbReference type="Pfam" id="PF00027">
    <property type="entry name" value="cNMP_binding"/>
    <property type="match status" value="1"/>
</dbReference>
<dbReference type="GO" id="GO:0003700">
    <property type="term" value="F:DNA-binding transcription factor activity"/>
    <property type="evidence" value="ECO:0007669"/>
    <property type="project" value="InterPro"/>
</dbReference>
<dbReference type="EMBL" id="BFAV01000104">
    <property type="protein sequence ID" value="GBF33530.1"/>
    <property type="molecule type" value="Genomic_DNA"/>
</dbReference>
<evidence type="ECO:0000256" key="2">
    <source>
        <dbReference type="ARBA" id="ARBA00023125"/>
    </source>
</evidence>